<dbReference type="PANTHER" id="PTHR33939:SF1">
    <property type="entry name" value="DUF4371 DOMAIN-CONTAINING PROTEIN"/>
    <property type="match status" value="1"/>
</dbReference>
<name>A0A8S3RH10_MYTED</name>
<dbReference type="SUPFAM" id="SSF57903">
    <property type="entry name" value="FYVE/PHD zinc finger"/>
    <property type="match status" value="1"/>
</dbReference>
<dbReference type="Gene3D" id="3.30.420.10">
    <property type="entry name" value="Ribonuclease H-like superfamily/Ribonuclease H"/>
    <property type="match status" value="1"/>
</dbReference>
<dbReference type="GO" id="GO:0016020">
    <property type="term" value="C:membrane"/>
    <property type="evidence" value="ECO:0007669"/>
    <property type="project" value="InterPro"/>
</dbReference>
<dbReference type="PROSITE" id="PS50060">
    <property type="entry name" value="MAM_2"/>
    <property type="match status" value="1"/>
</dbReference>
<dbReference type="SMART" id="SM00137">
    <property type="entry name" value="MAM"/>
    <property type="match status" value="1"/>
</dbReference>
<dbReference type="InterPro" id="IPR000998">
    <property type="entry name" value="MAM_dom"/>
</dbReference>
<feature type="signal peptide" evidence="1">
    <location>
        <begin position="1"/>
        <end position="20"/>
    </location>
</feature>
<feature type="chain" id="PRO_5035797132" description="MAM domain-containing protein" evidence="1">
    <location>
        <begin position="21"/>
        <end position="598"/>
    </location>
</feature>
<protein>
    <recommendedName>
        <fullName evidence="2">MAM domain-containing protein</fullName>
    </recommendedName>
</protein>
<dbReference type="AlphaFoldDB" id="A0A8S3RH10"/>
<evidence type="ECO:0000313" key="4">
    <source>
        <dbReference type="Proteomes" id="UP000683360"/>
    </source>
</evidence>
<gene>
    <name evidence="3" type="ORF">MEDL_21673</name>
</gene>
<keyword evidence="1" id="KW-0732">Signal</keyword>
<dbReference type="Pfam" id="PF13358">
    <property type="entry name" value="DDE_3"/>
    <property type="match status" value="1"/>
</dbReference>
<dbReference type="InterPro" id="IPR038717">
    <property type="entry name" value="Tc1-like_DDE_dom"/>
</dbReference>
<dbReference type="OrthoDB" id="6429229at2759"/>
<dbReference type="Proteomes" id="UP000683360">
    <property type="component" value="Unassembled WGS sequence"/>
</dbReference>
<dbReference type="Pfam" id="PF00629">
    <property type="entry name" value="MAM"/>
    <property type="match status" value="1"/>
</dbReference>
<evidence type="ECO:0000256" key="1">
    <source>
        <dbReference type="SAM" id="SignalP"/>
    </source>
</evidence>
<dbReference type="PANTHER" id="PTHR33939">
    <property type="entry name" value="PROTEIN CBG22215"/>
    <property type="match status" value="1"/>
</dbReference>
<dbReference type="EMBL" id="CAJPWZ010001076">
    <property type="protein sequence ID" value="CAG2207459.1"/>
    <property type="molecule type" value="Genomic_DNA"/>
</dbReference>
<dbReference type="CDD" id="cd06263">
    <property type="entry name" value="MAM"/>
    <property type="match status" value="1"/>
</dbReference>
<accession>A0A8S3RH10</accession>
<dbReference type="SUPFAM" id="SSF49899">
    <property type="entry name" value="Concanavalin A-like lectins/glucanases"/>
    <property type="match status" value="1"/>
</dbReference>
<dbReference type="Gene3D" id="2.60.120.200">
    <property type="match status" value="1"/>
</dbReference>
<dbReference type="GO" id="GO:0003676">
    <property type="term" value="F:nucleic acid binding"/>
    <property type="evidence" value="ECO:0007669"/>
    <property type="project" value="InterPro"/>
</dbReference>
<dbReference type="InterPro" id="IPR036397">
    <property type="entry name" value="RNaseH_sf"/>
</dbReference>
<sequence length="598" mass="67422">MMKFCCLIVTIFCAIRVSNCGRLTGNCLTSNGKCARKGVACDDAFGEGWIDKGKCCNERPCCIYKCPNLCRSANYSCGFEDHSCVFQFVTLSDYVWVRQIRAGTGPSGAAEGTHYLYTEANNGEKGDTAILTTEAANLPACPYCLSFKYHMMGPEAGSLEICVGEKGLPYGKKWEYIGGLSLSHDDWQNVTLNIPQYCNPVFTIMNGTIGDVAINYPLVHVVKPSILALKLELVHVTKDLLRKLYQFFLMEKGLKRPWMLQNPMRRLVKATGIKQSTLRGYINGNDPVQDVVKSIHKDYVQKTVTKTQKVDDFDKGVVRRTIYDLHKKSQSVTMPKLQEALKKKDIDISISTVSRTVLQECDKQKICVGEGGHRSHENDISSYIIDDLASANGHEILRTPPYHCELNPIELVWSYLKGYVARNNSSCNKKGITQLFLEAKSHVDAERWAKFETRVVREFEEKLRKLDGIRDEDVNPVVIDMTDDDSDDSQKTIPYMFSEGEGEGTNENDVDFEDSVPDTINDADEILCNTCGSTEPPKSIQKDKYISWFQCDTCDQWVHNRCCTKPALARNVCLRCFSILNHRNLSEPLISPIEDMEQ</sequence>
<reference evidence="3" key="1">
    <citation type="submission" date="2021-03" db="EMBL/GenBank/DDBJ databases">
        <authorList>
            <person name="Bekaert M."/>
        </authorList>
    </citation>
    <scope>NUCLEOTIDE SEQUENCE</scope>
</reference>
<dbReference type="InterPro" id="IPR011011">
    <property type="entry name" value="Znf_FYVE_PHD"/>
</dbReference>
<comment type="caution">
    <text evidence="3">The sequence shown here is derived from an EMBL/GenBank/DDBJ whole genome shotgun (WGS) entry which is preliminary data.</text>
</comment>
<evidence type="ECO:0000259" key="2">
    <source>
        <dbReference type="PROSITE" id="PS50060"/>
    </source>
</evidence>
<proteinExistence type="predicted"/>
<organism evidence="3 4">
    <name type="scientific">Mytilus edulis</name>
    <name type="common">Blue mussel</name>
    <dbReference type="NCBI Taxonomy" id="6550"/>
    <lineage>
        <taxon>Eukaryota</taxon>
        <taxon>Metazoa</taxon>
        <taxon>Spiralia</taxon>
        <taxon>Lophotrochozoa</taxon>
        <taxon>Mollusca</taxon>
        <taxon>Bivalvia</taxon>
        <taxon>Autobranchia</taxon>
        <taxon>Pteriomorphia</taxon>
        <taxon>Mytilida</taxon>
        <taxon>Mytiloidea</taxon>
        <taxon>Mytilidae</taxon>
        <taxon>Mytilinae</taxon>
        <taxon>Mytilus</taxon>
    </lineage>
</organism>
<keyword evidence="4" id="KW-1185">Reference proteome</keyword>
<dbReference type="InterPro" id="IPR013320">
    <property type="entry name" value="ConA-like_dom_sf"/>
</dbReference>
<evidence type="ECO:0000313" key="3">
    <source>
        <dbReference type="EMBL" id="CAG2207459.1"/>
    </source>
</evidence>
<feature type="domain" description="MAM" evidence="2">
    <location>
        <begin position="75"/>
        <end position="210"/>
    </location>
</feature>